<evidence type="ECO:0000256" key="5">
    <source>
        <dbReference type="ARBA" id="ARBA00023143"/>
    </source>
</evidence>
<dbReference type="Proteomes" id="UP000327424">
    <property type="component" value="Chromosome"/>
</dbReference>
<sequence length="384" mass="40528">MKRLIRIKLATQMKLQQHVLLGMSIALLSFFVLTINSAHAARIKDISSVQGVRDNQLIGYGLVVGLPGTGEKSNAFSEQSFKTMLNNFGITMPEGAKVKIKNVAPVAVSAVLPAFTKPGQTIDVTVAAIGEAKSLRGGLLLQTFLKGADGQVYALAQGSLVVGGLGVEGRDGSQITVNTPTVGRISSGAIVEKEVPTPFGDGDFLTFNLHRGDFSNAKRLADSINNLVGPNTAYPMDATSVRVLAPRDISQRVAYLATLENLELKMADESAKIIVNSRTGTIVIGQNVQLKPAAITHGGLTVTINETQEVSQPNAFANGETVVTNKSTINVTQEDARMFKLDAGATLDDLIRAVNQVGIAPGDLMSILEALKDAGALDGQLIII</sequence>
<dbReference type="PRINTS" id="PR01010">
    <property type="entry name" value="FLGPRINGFLGI"/>
</dbReference>
<evidence type="ECO:0000313" key="8">
    <source>
        <dbReference type="Proteomes" id="UP000327424"/>
    </source>
</evidence>
<evidence type="ECO:0000256" key="2">
    <source>
        <dbReference type="ARBA" id="ARBA00004117"/>
    </source>
</evidence>
<dbReference type="Pfam" id="PF02119">
    <property type="entry name" value="FlgI"/>
    <property type="match status" value="1"/>
</dbReference>
<dbReference type="AlphaFoldDB" id="A0A5J6WFD8"/>
<dbReference type="GO" id="GO:0030288">
    <property type="term" value="C:outer membrane-bounded periplasmic space"/>
    <property type="evidence" value="ECO:0007669"/>
    <property type="project" value="InterPro"/>
</dbReference>
<dbReference type="GO" id="GO:0071973">
    <property type="term" value="P:bacterial-type flagellum-dependent cell motility"/>
    <property type="evidence" value="ECO:0007669"/>
    <property type="project" value="InterPro"/>
</dbReference>
<protein>
    <recommendedName>
        <fullName evidence="6">Flagellar P-ring protein</fullName>
    </recommendedName>
    <alternativeName>
        <fullName evidence="6">Basal body P-ring protein</fullName>
    </alternativeName>
</protein>
<gene>
    <name evidence="6" type="primary">flgI</name>
    <name evidence="7" type="ORF">FR932_01335</name>
</gene>
<keyword evidence="7" id="KW-0282">Flagellum</keyword>
<evidence type="ECO:0000256" key="4">
    <source>
        <dbReference type="ARBA" id="ARBA00022729"/>
    </source>
</evidence>
<keyword evidence="4" id="KW-0732">Signal</keyword>
<comment type="subunit">
    <text evidence="6">The basal body constitutes a major portion of the flagellar organelle and consists of four rings (L,P,S, and M) mounted on a central rod.</text>
</comment>
<proteinExistence type="inferred from homology"/>
<keyword evidence="7" id="KW-0966">Cell projection</keyword>
<comment type="subcellular location">
    <subcellularLocation>
        <location evidence="2 6">Bacterial flagellum basal body</location>
    </subcellularLocation>
</comment>
<dbReference type="NCBIfam" id="NF003676">
    <property type="entry name" value="PRK05303.1"/>
    <property type="match status" value="1"/>
</dbReference>
<evidence type="ECO:0000256" key="3">
    <source>
        <dbReference type="ARBA" id="ARBA00008994"/>
    </source>
</evidence>
<evidence type="ECO:0000256" key="1">
    <source>
        <dbReference type="ARBA" id="ARBA00002591"/>
    </source>
</evidence>
<dbReference type="PANTHER" id="PTHR30381">
    <property type="entry name" value="FLAGELLAR P-RING PERIPLASMIC PROTEIN FLGI"/>
    <property type="match status" value="1"/>
</dbReference>
<name>A0A5J6WFD8_MORMI</name>
<dbReference type="HAMAP" id="MF_00416">
    <property type="entry name" value="FlgI"/>
    <property type="match status" value="1"/>
</dbReference>
<dbReference type="RefSeq" id="WP_019440870.1">
    <property type="nucleotide sequence ID" value="NZ_ALOE01000011.1"/>
</dbReference>
<dbReference type="PANTHER" id="PTHR30381:SF0">
    <property type="entry name" value="FLAGELLAR P-RING PROTEIN"/>
    <property type="match status" value="1"/>
</dbReference>
<dbReference type="GO" id="GO:0009428">
    <property type="term" value="C:bacterial-type flagellum basal body, distal rod, P ring"/>
    <property type="evidence" value="ECO:0007669"/>
    <property type="project" value="InterPro"/>
</dbReference>
<comment type="function">
    <text evidence="1 6">Assembles around the rod to form the L-ring and probably protects the motor/basal body from shearing forces during rotation.</text>
</comment>
<dbReference type="OrthoDB" id="9786431at2"/>
<dbReference type="EMBL" id="CP044399">
    <property type="protein sequence ID" value="QFI36566.1"/>
    <property type="molecule type" value="Genomic_DNA"/>
</dbReference>
<organism evidence="7 8">
    <name type="scientific">Moritella marina ATCC 15381</name>
    <dbReference type="NCBI Taxonomy" id="1202962"/>
    <lineage>
        <taxon>Bacteria</taxon>
        <taxon>Pseudomonadati</taxon>
        <taxon>Pseudomonadota</taxon>
        <taxon>Gammaproteobacteria</taxon>
        <taxon>Alteromonadales</taxon>
        <taxon>Moritellaceae</taxon>
        <taxon>Moritella</taxon>
    </lineage>
</organism>
<accession>A0A5J6WFD8</accession>
<reference evidence="7 8" key="1">
    <citation type="submission" date="2019-09" db="EMBL/GenBank/DDBJ databases">
        <title>Hybrid Assembly of the complete Genome of the Deep-Sea Bacterium Moritella marina from long Nanopore and Illumina reads.</title>
        <authorList>
            <person name="Magin S."/>
            <person name="Georgoulis A."/>
            <person name="Papadimitriou K."/>
            <person name="Iliakis G."/>
            <person name="Vorgias C.E."/>
        </authorList>
    </citation>
    <scope>NUCLEOTIDE SEQUENCE [LARGE SCALE GENOMIC DNA]</scope>
    <source>
        <strain evidence="7 8">MP-1</strain>
    </source>
</reference>
<keyword evidence="8" id="KW-1185">Reference proteome</keyword>
<comment type="similarity">
    <text evidence="3 6">Belongs to the FlgI family.</text>
</comment>
<evidence type="ECO:0000256" key="6">
    <source>
        <dbReference type="HAMAP-Rule" id="MF_00416"/>
    </source>
</evidence>
<dbReference type="InterPro" id="IPR001782">
    <property type="entry name" value="Flag_FlgI"/>
</dbReference>
<evidence type="ECO:0000313" key="7">
    <source>
        <dbReference type="EMBL" id="QFI36566.1"/>
    </source>
</evidence>
<keyword evidence="5 6" id="KW-0975">Bacterial flagellum</keyword>
<dbReference type="GO" id="GO:0005198">
    <property type="term" value="F:structural molecule activity"/>
    <property type="evidence" value="ECO:0007669"/>
    <property type="project" value="InterPro"/>
</dbReference>
<dbReference type="KEGG" id="mmaa:FR932_01335"/>
<keyword evidence="7" id="KW-0969">Cilium</keyword>